<dbReference type="InterPro" id="IPR004146">
    <property type="entry name" value="DC1"/>
</dbReference>
<dbReference type="GO" id="GO:0046872">
    <property type="term" value="F:metal ion binding"/>
    <property type="evidence" value="ECO:0007669"/>
    <property type="project" value="UniProtKB-KW"/>
</dbReference>
<gene>
    <name evidence="5" type="ORF">O6P43_033558</name>
</gene>
<proteinExistence type="predicted"/>
<keyword evidence="3" id="KW-0862">Zinc</keyword>
<dbReference type="Gene3D" id="3.30.60.20">
    <property type="match status" value="2"/>
</dbReference>
<reference evidence="5" key="1">
    <citation type="journal article" date="2023" name="Science">
        <title>Elucidation of the pathway for biosynthesis of saponin adjuvants from the soapbark tree.</title>
        <authorList>
            <person name="Reed J."/>
            <person name="Orme A."/>
            <person name="El-Demerdash A."/>
            <person name="Owen C."/>
            <person name="Martin L.B.B."/>
            <person name="Misra R.C."/>
            <person name="Kikuchi S."/>
            <person name="Rejzek M."/>
            <person name="Martin A.C."/>
            <person name="Harkess A."/>
            <person name="Leebens-Mack J."/>
            <person name="Louveau T."/>
            <person name="Stephenson M.J."/>
            <person name="Osbourn A."/>
        </authorList>
    </citation>
    <scope>NUCLEOTIDE SEQUENCE</scope>
    <source>
        <strain evidence="5">S10</strain>
    </source>
</reference>
<dbReference type="Proteomes" id="UP001163823">
    <property type="component" value="Chromosome 14"/>
</dbReference>
<dbReference type="Pfam" id="PF03107">
    <property type="entry name" value="C1_2"/>
    <property type="match status" value="3"/>
</dbReference>
<keyword evidence="6" id="KW-1185">Reference proteome</keyword>
<name>A0AAD7P6Z8_QUISA</name>
<evidence type="ECO:0000256" key="3">
    <source>
        <dbReference type="ARBA" id="ARBA00022833"/>
    </source>
</evidence>
<evidence type="ECO:0000259" key="4">
    <source>
        <dbReference type="PROSITE" id="PS50081"/>
    </source>
</evidence>
<dbReference type="KEGG" id="qsa:O6P43_033558"/>
<dbReference type="InterPro" id="IPR046349">
    <property type="entry name" value="C1-like_sf"/>
</dbReference>
<dbReference type="PROSITE" id="PS00479">
    <property type="entry name" value="ZF_DAG_PE_1"/>
    <property type="match status" value="1"/>
</dbReference>
<evidence type="ECO:0000256" key="2">
    <source>
        <dbReference type="ARBA" id="ARBA00022737"/>
    </source>
</evidence>
<dbReference type="PANTHER" id="PTHR47841:SF7">
    <property type="entry name" value="CYSTEINE_HISTIDINE-RICH C1 DOMAIN PROTEIN"/>
    <property type="match status" value="1"/>
</dbReference>
<organism evidence="5 6">
    <name type="scientific">Quillaja saponaria</name>
    <name type="common">Soap bark tree</name>
    <dbReference type="NCBI Taxonomy" id="32244"/>
    <lineage>
        <taxon>Eukaryota</taxon>
        <taxon>Viridiplantae</taxon>
        <taxon>Streptophyta</taxon>
        <taxon>Embryophyta</taxon>
        <taxon>Tracheophyta</taxon>
        <taxon>Spermatophyta</taxon>
        <taxon>Magnoliopsida</taxon>
        <taxon>eudicotyledons</taxon>
        <taxon>Gunneridae</taxon>
        <taxon>Pentapetalae</taxon>
        <taxon>rosids</taxon>
        <taxon>fabids</taxon>
        <taxon>Fabales</taxon>
        <taxon>Quillajaceae</taxon>
        <taxon>Quillaja</taxon>
    </lineage>
</organism>
<accession>A0AAD7P6Z8</accession>
<dbReference type="PANTHER" id="PTHR47841">
    <property type="entry name" value="DIACYLGLYCEROL KINASE THETA-LIKE-RELATED"/>
    <property type="match status" value="1"/>
</dbReference>
<dbReference type="SMART" id="SM00109">
    <property type="entry name" value="C1"/>
    <property type="match status" value="1"/>
</dbReference>
<keyword evidence="2" id="KW-0677">Repeat</keyword>
<comment type="caution">
    <text evidence="5">The sequence shown here is derived from an EMBL/GenBank/DDBJ whole genome shotgun (WGS) entry which is preliminary data.</text>
</comment>
<keyword evidence="1" id="KW-0479">Metal-binding</keyword>
<feature type="domain" description="Phorbol-ester/DAG-type" evidence="4">
    <location>
        <begin position="129"/>
        <end position="178"/>
    </location>
</feature>
<evidence type="ECO:0000313" key="6">
    <source>
        <dbReference type="Proteomes" id="UP001163823"/>
    </source>
</evidence>
<evidence type="ECO:0000256" key="1">
    <source>
        <dbReference type="ARBA" id="ARBA00022723"/>
    </source>
</evidence>
<evidence type="ECO:0000313" key="5">
    <source>
        <dbReference type="EMBL" id="KAJ7944100.1"/>
    </source>
</evidence>
<sequence>MAPVRKNTIQQLTHPIHPLTYFPTATIQFLCDGCKTLGTGPRYRCSTCDFALHEFCGTCPISFSSFMHPKHQLNLVIRKSQAARQRERVCDVCGLHVNGLFYRCKLCEFDVHQLCTKLPEHTRHPLHREHALRLQSSLPGSGWCIICQSACSSWGYSCEICGVDFHNQCLSNIAPLVCSNYTILAMPEPPPPSPPPPSATTATTRVYVNEGHAGSCYGEYHNVYDHLGQGSSTDGGKRCGG</sequence>
<dbReference type="EMBL" id="JARAOO010000014">
    <property type="protein sequence ID" value="KAJ7944100.1"/>
    <property type="molecule type" value="Genomic_DNA"/>
</dbReference>
<dbReference type="AlphaFoldDB" id="A0AAD7P6Z8"/>
<dbReference type="PROSITE" id="PS50081">
    <property type="entry name" value="ZF_DAG_PE_2"/>
    <property type="match status" value="1"/>
</dbReference>
<dbReference type="SUPFAM" id="SSF57889">
    <property type="entry name" value="Cysteine-rich domain"/>
    <property type="match status" value="2"/>
</dbReference>
<dbReference type="InterPro" id="IPR002219">
    <property type="entry name" value="PKC_DAG/PE"/>
</dbReference>
<protein>
    <submittedName>
        <fullName evidence="5">Cysteine/Histidine-rich C1 domain family protein</fullName>
    </submittedName>
</protein>